<evidence type="ECO:0000256" key="1">
    <source>
        <dbReference type="SAM" id="Phobius"/>
    </source>
</evidence>
<reference evidence="2" key="1">
    <citation type="submission" date="2020-11" db="EMBL/GenBank/DDBJ databases">
        <authorList>
            <person name="Kim M.K."/>
        </authorList>
    </citation>
    <scope>NUCLEOTIDE SEQUENCE</scope>
    <source>
        <strain evidence="2">BT350</strain>
    </source>
</reference>
<feature type="transmembrane region" description="Helical" evidence="1">
    <location>
        <begin position="12"/>
        <end position="32"/>
    </location>
</feature>
<keyword evidence="3" id="KW-1185">Reference proteome</keyword>
<feature type="transmembrane region" description="Helical" evidence="1">
    <location>
        <begin position="44"/>
        <end position="63"/>
    </location>
</feature>
<comment type="caution">
    <text evidence="2">The sequence shown here is derived from an EMBL/GenBank/DDBJ whole genome shotgun (WGS) entry which is preliminary data.</text>
</comment>
<dbReference type="EMBL" id="JADQDO010000005">
    <property type="protein sequence ID" value="MBF9234141.1"/>
    <property type="molecule type" value="Genomic_DNA"/>
</dbReference>
<accession>A0A931FSX4</accession>
<dbReference type="AlphaFoldDB" id="A0A931FSX4"/>
<evidence type="ECO:0000313" key="2">
    <source>
        <dbReference type="EMBL" id="MBF9234141.1"/>
    </source>
</evidence>
<gene>
    <name evidence="2" type="ORF">I2H38_12200</name>
</gene>
<proteinExistence type="predicted"/>
<dbReference type="RefSeq" id="WP_196272134.1">
    <property type="nucleotide sequence ID" value="NZ_JADQDO010000005.1"/>
</dbReference>
<keyword evidence="1" id="KW-0812">Transmembrane</keyword>
<sequence length="68" mass="8251">MPDPLETRPPRWSAWTLPLFIPFIALLWVPFYNTVEPRLWGIPFFYWYQFAWVFLTSGLIILVHRRIG</sequence>
<keyword evidence="1" id="KW-0472">Membrane</keyword>
<protein>
    <submittedName>
        <fullName evidence="2">DUF3311 domain-containing protein</fullName>
    </submittedName>
</protein>
<evidence type="ECO:0000313" key="3">
    <source>
        <dbReference type="Proteomes" id="UP000599312"/>
    </source>
</evidence>
<dbReference type="InterPro" id="IPR021741">
    <property type="entry name" value="DUF3311"/>
</dbReference>
<organism evidence="2 3">
    <name type="scientific">Microvirga alba</name>
    <dbReference type="NCBI Taxonomy" id="2791025"/>
    <lineage>
        <taxon>Bacteria</taxon>
        <taxon>Pseudomonadati</taxon>
        <taxon>Pseudomonadota</taxon>
        <taxon>Alphaproteobacteria</taxon>
        <taxon>Hyphomicrobiales</taxon>
        <taxon>Methylobacteriaceae</taxon>
        <taxon>Microvirga</taxon>
    </lineage>
</organism>
<name>A0A931FSX4_9HYPH</name>
<dbReference type="Pfam" id="PF11755">
    <property type="entry name" value="DUF3311"/>
    <property type="match status" value="1"/>
</dbReference>
<dbReference type="Proteomes" id="UP000599312">
    <property type="component" value="Unassembled WGS sequence"/>
</dbReference>
<keyword evidence="1" id="KW-1133">Transmembrane helix</keyword>